<comment type="similarity">
    <text evidence="4">Belongs to the peptidase M24B family.</text>
</comment>
<dbReference type="OrthoDB" id="4215474at2759"/>
<evidence type="ECO:0000256" key="1">
    <source>
        <dbReference type="ARBA" id="ARBA00001424"/>
    </source>
</evidence>
<keyword evidence="6" id="KW-0645">Protease</keyword>
<dbReference type="Gene3D" id="3.40.350.10">
    <property type="entry name" value="Creatinase/prolidase N-terminal domain"/>
    <property type="match status" value="1"/>
</dbReference>
<dbReference type="GO" id="GO:0006508">
    <property type="term" value="P:proteolysis"/>
    <property type="evidence" value="ECO:0007669"/>
    <property type="project" value="TreeGrafter"/>
</dbReference>
<dbReference type="Gene3D" id="3.90.230.10">
    <property type="entry name" value="Creatinase/methionine aminopeptidase superfamily"/>
    <property type="match status" value="2"/>
</dbReference>
<evidence type="ECO:0000259" key="13">
    <source>
        <dbReference type="SMART" id="SM01011"/>
    </source>
</evidence>
<dbReference type="SUPFAM" id="SSF55920">
    <property type="entry name" value="Creatinase/aminopeptidase"/>
    <property type="match status" value="1"/>
</dbReference>
<dbReference type="Pfam" id="PF05195">
    <property type="entry name" value="AMP_N"/>
    <property type="match status" value="1"/>
</dbReference>
<dbReference type="EC" id="3.4.11.9" evidence="5"/>
<feature type="region of interest" description="Disordered" evidence="12">
    <location>
        <begin position="1"/>
        <end position="28"/>
    </location>
</feature>
<dbReference type="AlphaFoldDB" id="A0A9P1HB90"/>
<keyword evidence="10" id="KW-0464">Manganese</keyword>
<dbReference type="SMART" id="SM01011">
    <property type="entry name" value="AMP_N"/>
    <property type="match status" value="1"/>
</dbReference>
<dbReference type="GO" id="GO:0030145">
    <property type="term" value="F:manganese ion binding"/>
    <property type="evidence" value="ECO:0007669"/>
    <property type="project" value="InterPro"/>
</dbReference>
<evidence type="ECO:0000256" key="8">
    <source>
        <dbReference type="ARBA" id="ARBA00022801"/>
    </source>
</evidence>
<organism evidence="14 15">
    <name type="scientific">Parascedosporium putredinis</name>
    <dbReference type="NCBI Taxonomy" id="1442378"/>
    <lineage>
        <taxon>Eukaryota</taxon>
        <taxon>Fungi</taxon>
        <taxon>Dikarya</taxon>
        <taxon>Ascomycota</taxon>
        <taxon>Pezizomycotina</taxon>
        <taxon>Sordariomycetes</taxon>
        <taxon>Hypocreomycetidae</taxon>
        <taxon>Microascales</taxon>
        <taxon>Microascaceae</taxon>
        <taxon>Parascedosporium</taxon>
    </lineage>
</organism>
<keyword evidence="8" id="KW-0378">Hydrolase</keyword>
<dbReference type="InterPro" id="IPR029149">
    <property type="entry name" value="Creatin/AminoP/Spt16_N"/>
</dbReference>
<reference evidence="14" key="1">
    <citation type="submission" date="2022-11" db="EMBL/GenBank/DDBJ databases">
        <authorList>
            <person name="Scott C."/>
            <person name="Bruce N."/>
        </authorList>
    </citation>
    <scope>NUCLEOTIDE SEQUENCE</scope>
</reference>
<comment type="catalytic activity">
    <reaction evidence="1">
        <text>Release of any N-terminal amino acid, including proline, that is linked to proline, even from a dipeptide or tripeptide.</text>
        <dbReference type="EC" id="3.4.11.9"/>
    </reaction>
</comment>
<evidence type="ECO:0000256" key="12">
    <source>
        <dbReference type="SAM" id="MobiDB-lite"/>
    </source>
</evidence>
<evidence type="ECO:0000256" key="4">
    <source>
        <dbReference type="ARBA" id="ARBA00008766"/>
    </source>
</evidence>
<dbReference type="Pfam" id="PF00557">
    <property type="entry name" value="Peptidase_M24"/>
    <property type="match status" value="1"/>
</dbReference>
<evidence type="ECO:0000256" key="2">
    <source>
        <dbReference type="ARBA" id="ARBA00001936"/>
    </source>
</evidence>
<evidence type="ECO:0000313" key="14">
    <source>
        <dbReference type="EMBL" id="CAI4219453.1"/>
    </source>
</evidence>
<comment type="function">
    <text evidence="3">Catalyzes the removal of a penultimate prolyl residue from the N-termini of peptides.</text>
</comment>
<dbReference type="InterPro" id="IPR000994">
    <property type="entry name" value="Pept_M24"/>
</dbReference>
<evidence type="ECO:0000313" key="15">
    <source>
        <dbReference type="Proteomes" id="UP000838763"/>
    </source>
</evidence>
<accession>A0A9P1HB90</accession>
<evidence type="ECO:0000256" key="6">
    <source>
        <dbReference type="ARBA" id="ARBA00022438"/>
    </source>
</evidence>
<comment type="caution">
    <text evidence="14">The sequence shown here is derived from an EMBL/GenBank/DDBJ whole genome shotgun (WGS) entry which is preliminary data.</text>
</comment>
<keyword evidence="6" id="KW-0031">Aminopeptidase</keyword>
<sequence length="463" mass="51380">MQAMSLTTAMSRSLGRLSRRAPPHSLLSATSTRNASRLLLSSHVPLARLFSSALPRYEAINASELQFGQPLHETHPHMVKAGEITPGITAQEYYDRRLKLCEHLPKGSVVLVEAATLKWASGSVFYPFRQDCNFLYLTGFQEDTAVAAIQKVSDHPDDVIFHMFVHAKTPPWNSGPVLARASLPEILKHATKVYADIQKPKPGTEGGKLWELLREGSHSETSTRASGKIERLSPFMDNLRMVKSKAEIANMRRAGRNAGRAITDLMRREWNFEQDIATALEYDVKRFGCTGLSFIPVIAGGKNAFDITRVWPQQGRFSTAQKDLYEALLNVQRRCVALCRESANNSLNDIHREARSGLAAELEKLGFSSAFGHIDKLFNHHVGHYVGLDVHDCASISRGIPLRAGHCVTIEPGIYVPHDSRYPAHFHGMGMRIEDSIAVDTDSAINLTAEAVKEIPDIEALRV</sequence>
<dbReference type="InterPro" id="IPR052433">
    <property type="entry name" value="X-Pro_dipept-like"/>
</dbReference>
<keyword evidence="15" id="KW-1185">Reference proteome</keyword>
<proteinExistence type="inferred from homology"/>
<protein>
    <recommendedName>
        <fullName evidence="5">Xaa-Pro aminopeptidase</fullName>
        <ecNumber evidence="5">3.4.11.9</ecNumber>
    </recommendedName>
    <alternativeName>
        <fullName evidence="11">Aminoacylproline aminopeptidase</fullName>
    </alternativeName>
</protein>
<dbReference type="PANTHER" id="PTHR43226:SF4">
    <property type="entry name" value="XAA-PRO AMINOPEPTIDASE 3"/>
    <property type="match status" value="1"/>
</dbReference>
<feature type="compositionally biased region" description="Polar residues" evidence="12">
    <location>
        <begin position="1"/>
        <end position="11"/>
    </location>
</feature>
<keyword evidence="9" id="KW-0482">Metalloprotease</keyword>
<dbReference type="SUPFAM" id="SSF53092">
    <property type="entry name" value="Creatinase/prolidase N-terminal domain"/>
    <property type="match status" value="1"/>
</dbReference>
<evidence type="ECO:0000256" key="10">
    <source>
        <dbReference type="ARBA" id="ARBA00023211"/>
    </source>
</evidence>
<dbReference type="GO" id="GO:0005739">
    <property type="term" value="C:mitochondrion"/>
    <property type="evidence" value="ECO:0007669"/>
    <property type="project" value="TreeGrafter"/>
</dbReference>
<dbReference type="Proteomes" id="UP000838763">
    <property type="component" value="Unassembled WGS sequence"/>
</dbReference>
<comment type="cofactor">
    <cofactor evidence="2">
        <name>Mn(2+)</name>
        <dbReference type="ChEBI" id="CHEBI:29035"/>
    </cofactor>
</comment>
<evidence type="ECO:0000256" key="3">
    <source>
        <dbReference type="ARBA" id="ARBA00002443"/>
    </source>
</evidence>
<evidence type="ECO:0000256" key="9">
    <source>
        <dbReference type="ARBA" id="ARBA00023049"/>
    </source>
</evidence>
<evidence type="ECO:0000256" key="11">
    <source>
        <dbReference type="ARBA" id="ARBA00030849"/>
    </source>
</evidence>
<dbReference type="InterPro" id="IPR007865">
    <property type="entry name" value="Aminopep_P_N"/>
</dbReference>
<dbReference type="EMBL" id="CALLCH030000020">
    <property type="protein sequence ID" value="CAI4219453.1"/>
    <property type="molecule type" value="Genomic_DNA"/>
</dbReference>
<dbReference type="PANTHER" id="PTHR43226">
    <property type="entry name" value="XAA-PRO AMINOPEPTIDASE 3"/>
    <property type="match status" value="1"/>
</dbReference>
<dbReference type="GO" id="GO:0070006">
    <property type="term" value="F:metalloaminopeptidase activity"/>
    <property type="evidence" value="ECO:0007669"/>
    <property type="project" value="InterPro"/>
</dbReference>
<evidence type="ECO:0000256" key="5">
    <source>
        <dbReference type="ARBA" id="ARBA00012574"/>
    </source>
</evidence>
<gene>
    <name evidence="14" type="ORF">PPNO1_LOCUS9014</name>
</gene>
<evidence type="ECO:0000256" key="7">
    <source>
        <dbReference type="ARBA" id="ARBA00022723"/>
    </source>
</evidence>
<dbReference type="InterPro" id="IPR036005">
    <property type="entry name" value="Creatinase/aminopeptidase-like"/>
</dbReference>
<keyword evidence="7" id="KW-0479">Metal-binding</keyword>
<name>A0A9P1HB90_9PEZI</name>
<feature type="domain" description="Aminopeptidase P N-terminal" evidence="13">
    <location>
        <begin position="88"/>
        <end position="220"/>
    </location>
</feature>